<keyword evidence="1" id="KW-0378">Hydrolase</keyword>
<dbReference type="InterPro" id="IPR000639">
    <property type="entry name" value="Epox_hydrolase-like"/>
</dbReference>
<comment type="caution">
    <text evidence="4">The sequence shown here is derived from an EMBL/GenBank/DDBJ whole genome shotgun (WGS) entry which is preliminary data.</text>
</comment>
<dbReference type="GO" id="GO:0016787">
    <property type="term" value="F:hydrolase activity"/>
    <property type="evidence" value="ECO:0007669"/>
    <property type="project" value="UniProtKB-KW"/>
</dbReference>
<dbReference type="Pfam" id="PF00561">
    <property type="entry name" value="Abhydrolase_1"/>
    <property type="match status" value="2"/>
</dbReference>
<feature type="domain" description="AB hydrolase-1" evidence="3">
    <location>
        <begin position="27"/>
        <end position="146"/>
    </location>
</feature>
<evidence type="ECO:0000259" key="3">
    <source>
        <dbReference type="Pfam" id="PF00561"/>
    </source>
</evidence>
<evidence type="ECO:0000313" key="4">
    <source>
        <dbReference type="EMBL" id="KAJ6975886.1"/>
    </source>
</evidence>
<dbReference type="PRINTS" id="PR00111">
    <property type="entry name" value="ABHYDROLASE"/>
</dbReference>
<dbReference type="InterPro" id="IPR000073">
    <property type="entry name" value="AB_hydrolase_1"/>
</dbReference>
<gene>
    <name evidence="4" type="ORF">NC653_031649</name>
</gene>
<organism evidence="4 5">
    <name type="scientific">Populus alba x Populus x berolinensis</name>
    <dbReference type="NCBI Taxonomy" id="444605"/>
    <lineage>
        <taxon>Eukaryota</taxon>
        <taxon>Viridiplantae</taxon>
        <taxon>Streptophyta</taxon>
        <taxon>Embryophyta</taxon>
        <taxon>Tracheophyta</taxon>
        <taxon>Spermatophyta</taxon>
        <taxon>Magnoliopsida</taxon>
        <taxon>eudicotyledons</taxon>
        <taxon>Gunneridae</taxon>
        <taxon>Pentapetalae</taxon>
        <taxon>rosids</taxon>
        <taxon>fabids</taxon>
        <taxon>Malpighiales</taxon>
        <taxon>Salicaceae</taxon>
        <taxon>Saliceae</taxon>
        <taxon>Populus</taxon>
    </lineage>
</organism>
<dbReference type="Gene3D" id="3.40.50.1820">
    <property type="entry name" value="alpha/beta hydrolase"/>
    <property type="match status" value="2"/>
</dbReference>
<protein>
    <recommendedName>
        <fullName evidence="3">AB hydrolase-1 domain-containing protein</fullName>
    </recommendedName>
</protein>
<feature type="domain" description="AB hydrolase-1" evidence="3">
    <location>
        <begin position="329"/>
        <end position="432"/>
    </location>
</feature>
<evidence type="ECO:0000256" key="1">
    <source>
        <dbReference type="ARBA" id="ARBA00022801"/>
    </source>
</evidence>
<sequence>MEHISHTHVEVNGLKLHGAEIGTGPKVVLFLHGFPQIWYTWRYQMIAVATAGYRAIAYDFRGYGLSELPAEPEKGGFIDLVEDTIALLDTLGIRKAFLVGTDLGSFPAYMIAVLYPERVTSLVSLGVPFRLPGPSDDIDLMPEGFYCKRWQEPGRAEADFGRFDVKTVIKNIYILFSGTKPPTAREDQEIMDMVDPSTPLPPWFSEEDLAVYASLYEKSGFRYPLQVPYRTLGIDCCGITNPKVVAPTLLIMGEKDYALSFPGIADYIKSDILKQRVPDLETVFVEEGNHFVHEKLPEQSLKHPPLSHIQTLSPNHGAHQAHPCRSPKVVLFLHGFPEIWYTWRYQMKAVAAAGYRAIAIDFRGYGLSEQPAEPEKGNFMDLVDDVVALLDTCGINKVFLIGKDFGSITAYLVAVVHPERVSGIVSLGIPFLLPGPNCIRNDLMPSGFYITRWQEPGRAEADFGRLDVKTVVPYRSLGIDCGITNPKVTAPTLLINGQKDYLLKFAGMEDYTKSEQLKHFVPDLDTVFLDEGNHFVHENLPKQMNELIITFLTKHCN</sequence>
<keyword evidence="5" id="KW-1185">Reference proteome</keyword>
<proteinExistence type="inferred from homology"/>
<comment type="similarity">
    <text evidence="2">Belongs to the AB hydrolase superfamily. Epoxide hydrolase family.</text>
</comment>
<accession>A0AAD6LZA8</accession>
<dbReference type="SUPFAM" id="SSF53474">
    <property type="entry name" value="alpha/beta-Hydrolases"/>
    <property type="match status" value="2"/>
</dbReference>
<dbReference type="AlphaFoldDB" id="A0AAD6LZA8"/>
<dbReference type="PRINTS" id="PR00412">
    <property type="entry name" value="EPOXHYDRLASE"/>
</dbReference>
<dbReference type="InterPro" id="IPR029058">
    <property type="entry name" value="AB_hydrolase_fold"/>
</dbReference>
<evidence type="ECO:0000256" key="2">
    <source>
        <dbReference type="ARBA" id="ARBA00038334"/>
    </source>
</evidence>
<name>A0AAD6LZA8_9ROSI</name>
<dbReference type="PANTHER" id="PTHR43329">
    <property type="entry name" value="EPOXIDE HYDROLASE"/>
    <property type="match status" value="1"/>
</dbReference>
<dbReference type="EMBL" id="JAQIZT010000013">
    <property type="protein sequence ID" value="KAJ6975886.1"/>
    <property type="molecule type" value="Genomic_DNA"/>
</dbReference>
<dbReference type="Proteomes" id="UP001164929">
    <property type="component" value="Chromosome 13"/>
</dbReference>
<evidence type="ECO:0000313" key="5">
    <source>
        <dbReference type="Proteomes" id="UP001164929"/>
    </source>
</evidence>
<reference evidence="4" key="1">
    <citation type="journal article" date="2023" name="Mol. Ecol. Resour.">
        <title>Chromosome-level genome assembly of a triploid poplar Populus alba 'Berolinensis'.</title>
        <authorList>
            <person name="Chen S."/>
            <person name="Yu Y."/>
            <person name="Wang X."/>
            <person name="Wang S."/>
            <person name="Zhang T."/>
            <person name="Zhou Y."/>
            <person name="He R."/>
            <person name="Meng N."/>
            <person name="Wang Y."/>
            <person name="Liu W."/>
            <person name="Liu Z."/>
            <person name="Liu J."/>
            <person name="Guo Q."/>
            <person name="Huang H."/>
            <person name="Sederoff R.R."/>
            <person name="Wang G."/>
            <person name="Qu G."/>
            <person name="Chen S."/>
        </authorList>
    </citation>
    <scope>NUCLEOTIDE SEQUENCE</scope>
    <source>
        <strain evidence="4">SC-2020</strain>
    </source>
</reference>